<dbReference type="PANTHER" id="PTHR39166">
    <property type="entry name" value="BLL1166 PROTEIN"/>
    <property type="match status" value="1"/>
</dbReference>
<dbReference type="AlphaFoldDB" id="A0A917PN50"/>
<proteinExistence type="predicted"/>
<evidence type="ECO:0000313" key="2">
    <source>
        <dbReference type="Proteomes" id="UP000635983"/>
    </source>
</evidence>
<name>A0A917PN50_9PSED</name>
<comment type="caution">
    <text evidence="1">The sequence shown here is derived from an EMBL/GenBank/DDBJ whole genome shotgun (WGS) entry which is preliminary data.</text>
</comment>
<protein>
    <recommendedName>
        <fullName evidence="3">Nucleotidyltransferase family protein</fullName>
    </recommendedName>
</protein>
<organism evidence="1 2">
    <name type="scientific">Pseudomonas matsuisoli</name>
    <dbReference type="NCBI Taxonomy" id="1515666"/>
    <lineage>
        <taxon>Bacteria</taxon>
        <taxon>Pseudomonadati</taxon>
        <taxon>Pseudomonadota</taxon>
        <taxon>Gammaproteobacteria</taxon>
        <taxon>Pseudomonadales</taxon>
        <taxon>Pseudomonadaceae</taxon>
        <taxon>Pseudomonas</taxon>
    </lineage>
</organism>
<sequence>MNRSAGDWRFKRIEMLLRGDPVRLQLLREVAALGLPDCWIGAGFIRSLVWDHSHGYESSSLANDVDVVWFDPKQGVEADRHHEQRLAASAPTVKWSVKNQARMHAGNGDAPYLSTTDAMRYWPETATAIAVRLSADGHLDITAPFGLDDLFALIVRPTPRFENEKRAVYRDRIRRKKWHERWPKVCLRDV</sequence>
<dbReference type="Pfam" id="PF06042">
    <property type="entry name" value="NTP_transf_6"/>
    <property type="match status" value="1"/>
</dbReference>
<reference evidence="1" key="1">
    <citation type="journal article" date="2014" name="Int. J. Syst. Evol. Microbiol.">
        <title>Complete genome sequence of Corynebacterium casei LMG S-19264T (=DSM 44701T), isolated from a smear-ripened cheese.</title>
        <authorList>
            <consortium name="US DOE Joint Genome Institute (JGI-PGF)"/>
            <person name="Walter F."/>
            <person name="Albersmeier A."/>
            <person name="Kalinowski J."/>
            <person name="Ruckert C."/>
        </authorList>
    </citation>
    <scope>NUCLEOTIDE SEQUENCE</scope>
    <source>
        <strain evidence="1">JCM 30078</strain>
    </source>
</reference>
<dbReference type="InterPro" id="IPR009267">
    <property type="entry name" value="NTP_transf_6"/>
</dbReference>
<evidence type="ECO:0000313" key="1">
    <source>
        <dbReference type="EMBL" id="GGJ85415.1"/>
    </source>
</evidence>
<keyword evidence="2" id="KW-1185">Reference proteome</keyword>
<accession>A0A917PN50</accession>
<gene>
    <name evidence="1" type="ORF">GCM10009304_09320</name>
</gene>
<dbReference type="EMBL" id="BMPO01000002">
    <property type="protein sequence ID" value="GGJ85415.1"/>
    <property type="molecule type" value="Genomic_DNA"/>
</dbReference>
<evidence type="ECO:0008006" key="3">
    <source>
        <dbReference type="Google" id="ProtNLM"/>
    </source>
</evidence>
<dbReference type="Proteomes" id="UP000635983">
    <property type="component" value="Unassembled WGS sequence"/>
</dbReference>
<reference evidence="1" key="2">
    <citation type="submission" date="2020-09" db="EMBL/GenBank/DDBJ databases">
        <authorList>
            <person name="Sun Q."/>
            <person name="Ohkuma M."/>
        </authorList>
    </citation>
    <scope>NUCLEOTIDE SEQUENCE</scope>
    <source>
        <strain evidence="1">JCM 30078</strain>
    </source>
</reference>
<dbReference type="PANTHER" id="PTHR39166:SF1">
    <property type="entry name" value="BLL1166 PROTEIN"/>
    <property type="match status" value="1"/>
</dbReference>